<dbReference type="PROSITE" id="PS00018">
    <property type="entry name" value="EF_HAND_1"/>
    <property type="match status" value="1"/>
</dbReference>
<gene>
    <name evidence="3" type="ORF">BDV40DRAFT_298419</name>
</gene>
<feature type="domain" description="EF-hand" evidence="2">
    <location>
        <begin position="92"/>
        <end position="126"/>
    </location>
</feature>
<accession>A0A5N6V0B7</accession>
<evidence type="ECO:0000256" key="1">
    <source>
        <dbReference type="ARBA" id="ARBA00022837"/>
    </source>
</evidence>
<dbReference type="InterPro" id="IPR002048">
    <property type="entry name" value="EF_hand_dom"/>
</dbReference>
<evidence type="ECO:0000313" key="4">
    <source>
        <dbReference type="Proteomes" id="UP000326950"/>
    </source>
</evidence>
<dbReference type="Pfam" id="PF13499">
    <property type="entry name" value="EF-hand_7"/>
    <property type="match status" value="1"/>
</dbReference>
<sequence length="126" mass="14637">MAAWLVRLYNAGCRANPNKDLVQQLSPASEARRVVNITHNFKMVRYTREQINYWKAKFEEFNTEINPQTNRRDGYIVPSEVIEHARKEGLEITNEQAEDWISGLDKNGDGKVSFSEFITGFEKLEK</sequence>
<evidence type="ECO:0000313" key="3">
    <source>
        <dbReference type="EMBL" id="KAE8164389.1"/>
    </source>
</evidence>
<dbReference type="EMBL" id="ML738608">
    <property type="protein sequence ID" value="KAE8164389.1"/>
    <property type="molecule type" value="Genomic_DNA"/>
</dbReference>
<evidence type="ECO:0000259" key="2">
    <source>
        <dbReference type="PROSITE" id="PS50222"/>
    </source>
</evidence>
<dbReference type="CDD" id="cd00051">
    <property type="entry name" value="EFh"/>
    <property type="match status" value="1"/>
</dbReference>
<name>A0A5N6V0B7_ASPTM</name>
<reference evidence="3 4" key="1">
    <citation type="submission" date="2019-04" db="EMBL/GenBank/DDBJ databases">
        <title>Friends and foes A comparative genomics study of 23 Aspergillus species from section Flavi.</title>
        <authorList>
            <consortium name="DOE Joint Genome Institute"/>
            <person name="Kjaerbolling I."/>
            <person name="Vesth T."/>
            <person name="Frisvad J.C."/>
            <person name="Nybo J.L."/>
            <person name="Theobald S."/>
            <person name="Kildgaard S."/>
            <person name="Isbrandt T."/>
            <person name="Kuo A."/>
            <person name="Sato A."/>
            <person name="Lyhne E.K."/>
            <person name="Kogle M.E."/>
            <person name="Wiebenga A."/>
            <person name="Kun R.S."/>
            <person name="Lubbers R.J."/>
            <person name="Makela M.R."/>
            <person name="Barry K."/>
            <person name="Chovatia M."/>
            <person name="Clum A."/>
            <person name="Daum C."/>
            <person name="Haridas S."/>
            <person name="He G."/>
            <person name="LaButti K."/>
            <person name="Lipzen A."/>
            <person name="Mondo S."/>
            <person name="Riley R."/>
            <person name="Salamov A."/>
            <person name="Simmons B.A."/>
            <person name="Magnuson J.K."/>
            <person name="Henrissat B."/>
            <person name="Mortensen U.H."/>
            <person name="Larsen T.O."/>
            <person name="Devries R.P."/>
            <person name="Grigoriev I.V."/>
            <person name="Machida M."/>
            <person name="Baker S.E."/>
            <person name="Andersen M.R."/>
        </authorList>
    </citation>
    <scope>NUCLEOTIDE SEQUENCE [LARGE SCALE GENOMIC DNA]</scope>
    <source>
        <strain evidence="3 4">CBS 117626</strain>
    </source>
</reference>
<dbReference type="InterPro" id="IPR011992">
    <property type="entry name" value="EF-hand-dom_pair"/>
</dbReference>
<keyword evidence="1" id="KW-0106">Calcium</keyword>
<protein>
    <recommendedName>
        <fullName evidence="2">EF-hand domain-containing protein</fullName>
    </recommendedName>
</protein>
<dbReference type="PROSITE" id="PS50222">
    <property type="entry name" value="EF_HAND_2"/>
    <property type="match status" value="1"/>
</dbReference>
<keyword evidence="4" id="KW-1185">Reference proteome</keyword>
<dbReference type="InterPro" id="IPR018247">
    <property type="entry name" value="EF_Hand_1_Ca_BS"/>
</dbReference>
<dbReference type="AlphaFoldDB" id="A0A5N6V0B7"/>
<proteinExistence type="predicted"/>
<dbReference type="Proteomes" id="UP000326950">
    <property type="component" value="Unassembled WGS sequence"/>
</dbReference>
<dbReference type="OrthoDB" id="26525at2759"/>
<dbReference type="SMART" id="SM00054">
    <property type="entry name" value="EFh"/>
    <property type="match status" value="1"/>
</dbReference>
<dbReference type="Gene3D" id="1.10.238.10">
    <property type="entry name" value="EF-hand"/>
    <property type="match status" value="1"/>
</dbReference>
<organism evidence="3 4">
    <name type="scientific">Aspergillus tamarii</name>
    <dbReference type="NCBI Taxonomy" id="41984"/>
    <lineage>
        <taxon>Eukaryota</taxon>
        <taxon>Fungi</taxon>
        <taxon>Dikarya</taxon>
        <taxon>Ascomycota</taxon>
        <taxon>Pezizomycotina</taxon>
        <taxon>Eurotiomycetes</taxon>
        <taxon>Eurotiomycetidae</taxon>
        <taxon>Eurotiales</taxon>
        <taxon>Aspergillaceae</taxon>
        <taxon>Aspergillus</taxon>
        <taxon>Aspergillus subgen. Circumdati</taxon>
    </lineage>
</organism>
<dbReference type="GO" id="GO:0005509">
    <property type="term" value="F:calcium ion binding"/>
    <property type="evidence" value="ECO:0007669"/>
    <property type="project" value="InterPro"/>
</dbReference>
<dbReference type="SUPFAM" id="SSF47473">
    <property type="entry name" value="EF-hand"/>
    <property type="match status" value="1"/>
</dbReference>